<evidence type="ECO:0000313" key="2">
    <source>
        <dbReference type="EMBL" id="TWP38681.1"/>
    </source>
</evidence>
<comment type="caution">
    <text evidence="2">The sequence shown here is derived from an EMBL/GenBank/DDBJ whole genome shotgun (WGS) entry which is preliminary data.</text>
</comment>
<sequence>MVHATAPDGHGVSTAMTKVLYVAGWGRSGTTILDNLLGQVEGFVSTGELHYVWERGLRQGRDCGCGQPLRECETWTSTFASAFGGIEAIDPSAVVRLQDSARTRHALRALRAVRADRVTRTIPYARYLHRLYDGIGATTGARVIVDSSKYPTDGILAAGLEGYEVFVVHMVRDPRAVAFSWQRFKPTRDKKTDGGVLKRVGLVRSTMVWQVYNAVIARTVKAAVGDEHYQVLHYEQLASDPATVVDDLIRFVKEAPAAKPVFAGNEVELKVTHTASGNPGRFRTGTTAIRLDDEWRNSMPRWQRTIVTMLAFPMSVRLQYGG</sequence>
<accession>A0A563E8Z5</accession>
<evidence type="ECO:0000259" key="1">
    <source>
        <dbReference type="Pfam" id="PF00685"/>
    </source>
</evidence>
<dbReference type="Pfam" id="PF00685">
    <property type="entry name" value="Sulfotransfer_1"/>
    <property type="match status" value="1"/>
</dbReference>
<dbReference type="InterPro" id="IPR000863">
    <property type="entry name" value="Sulfotransferase_dom"/>
</dbReference>
<keyword evidence="2" id="KW-0808">Transferase</keyword>
<dbReference type="Proteomes" id="UP000320244">
    <property type="component" value="Unassembled WGS sequence"/>
</dbReference>
<organism evidence="2 3">
    <name type="scientific">Leekyejoonella antrihumi</name>
    <dbReference type="NCBI Taxonomy" id="1660198"/>
    <lineage>
        <taxon>Bacteria</taxon>
        <taxon>Bacillati</taxon>
        <taxon>Actinomycetota</taxon>
        <taxon>Actinomycetes</taxon>
        <taxon>Micrococcales</taxon>
        <taxon>Dermacoccaceae</taxon>
        <taxon>Leekyejoonella</taxon>
    </lineage>
</organism>
<dbReference type="AlphaFoldDB" id="A0A563E8Z5"/>
<dbReference type="InterPro" id="IPR027417">
    <property type="entry name" value="P-loop_NTPase"/>
</dbReference>
<dbReference type="GO" id="GO:0008146">
    <property type="term" value="F:sulfotransferase activity"/>
    <property type="evidence" value="ECO:0007669"/>
    <property type="project" value="InterPro"/>
</dbReference>
<reference evidence="2 3" key="2">
    <citation type="submission" date="2019-08" db="EMBL/GenBank/DDBJ databases">
        <title>Jejuicoccus antrihumi gen. nov., sp. nov., a new member of the family Dermacoccaceae isolated from a cave.</title>
        <authorList>
            <person name="Schumann P."/>
            <person name="Kim I.S."/>
        </authorList>
    </citation>
    <scope>NUCLEOTIDE SEQUENCE [LARGE SCALE GENOMIC DNA]</scope>
    <source>
        <strain evidence="2 3">C5-26</strain>
    </source>
</reference>
<protein>
    <submittedName>
        <fullName evidence="2">Sulfotransferase</fullName>
    </submittedName>
</protein>
<name>A0A563E8Z5_9MICO</name>
<dbReference type="Gene3D" id="3.40.50.300">
    <property type="entry name" value="P-loop containing nucleotide triphosphate hydrolases"/>
    <property type="match status" value="1"/>
</dbReference>
<dbReference type="SUPFAM" id="SSF52540">
    <property type="entry name" value="P-loop containing nucleoside triphosphate hydrolases"/>
    <property type="match status" value="1"/>
</dbReference>
<dbReference type="OrthoDB" id="663914at2"/>
<feature type="domain" description="Sulfotransferase" evidence="1">
    <location>
        <begin position="167"/>
        <end position="255"/>
    </location>
</feature>
<gene>
    <name evidence="2" type="ORF">FGL98_02550</name>
</gene>
<keyword evidence="3" id="KW-1185">Reference proteome</keyword>
<dbReference type="EMBL" id="VCQV01000002">
    <property type="protein sequence ID" value="TWP38681.1"/>
    <property type="molecule type" value="Genomic_DNA"/>
</dbReference>
<evidence type="ECO:0000313" key="3">
    <source>
        <dbReference type="Proteomes" id="UP000320244"/>
    </source>
</evidence>
<reference evidence="2 3" key="1">
    <citation type="submission" date="2019-05" db="EMBL/GenBank/DDBJ databases">
        <authorList>
            <person name="Lee S.D."/>
        </authorList>
    </citation>
    <scope>NUCLEOTIDE SEQUENCE [LARGE SCALE GENOMIC DNA]</scope>
    <source>
        <strain evidence="2 3">C5-26</strain>
    </source>
</reference>
<proteinExistence type="predicted"/>